<keyword evidence="3" id="KW-1185">Reference proteome</keyword>
<gene>
    <name evidence="2" type="ORF">MERR_LOCUS28622</name>
</gene>
<evidence type="ECO:0000313" key="3">
    <source>
        <dbReference type="Proteomes" id="UP000467841"/>
    </source>
</evidence>
<dbReference type="EMBL" id="CACVBM020001243">
    <property type="protein sequence ID" value="CAA7041387.1"/>
    <property type="molecule type" value="Genomic_DNA"/>
</dbReference>
<feature type="compositionally biased region" description="Polar residues" evidence="1">
    <location>
        <begin position="71"/>
        <end position="80"/>
    </location>
</feature>
<evidence type="ECO:0000313" key="2">
    <source>
        <dbReference type="EMBL" id="CAA7041387.1"/>
    </source>
</evidence>
<sequence>MEVHEGIRNARPQGDYSDYALTEPCSFGVWLLMICLKTFQGEFWSHGPTRGESRQKKLRSIEPTRRALQVDRSTPCSTDSIDPHLVVPSRSTPCMPCIDQSQPFDPSRSHDTTAVRSTSMLTVDRTDANRIEPTPTL</sequence>
<feature type="compositionally biased region" description="Basic and acidic residues" evidence="1">
    <location>
        <begin position="49"/>
        <end position="69"/>
    </location>
</feature>
<dbReference type="Proteomes" id="UP000467841">
    <property type="component" value="Unassembled WGS sequence"/>
</dbReference>
<name>A0A6D2JXZ6_9BRAS</name>
<comment type="caution">
    <text evidence="2">The sequence shown here is derived from an EMBL/GenBank/DDBJ whole genome shotgun (WGS) entry which is preliminary data.</text>
</comment>
<protein>
    <submittedName>
        <fullName evidence="2">Uncharacterized protein</fullName>
    </submittedName>
</protein>
<proteinExistence type="predicted"/>
<feature type="region of interest" description="Disordered" evidence="1">
    <location>
        <begin position="98"/>
        <end position="137"/>
    </location>
</feature>
<reference evidence="2" key="1">
    <citation type="submission" date="2020-01" db="EMBL/GenBank/DDBJ databases">
        <authorList>
            <person name="Mishra B."/>
        </authorList>
    </citation>
    <scope>NUCLEOTIDE SEQUENCE [LARGE SCALE GENOMIC DNA]</scope>
</reference>
<accession>A0A6D2JXZ6</accession>
<organism evidence="2 3">
    <name type="scientific">Microthlaspi erraticum</name>
    <dbReference type="NCBI Taxonomy" id="1685480"/>
    <lineage>
        <taxon>Eukaryota</taxon>
        <taxon>Viridiplantae</taxon>
        <taxon>Streptophyta</taxon>
        <taxon>Embryophyta</taxon>
        <taxon>Tracheophyta</taxon>
        <taxon>Spermatophyta</taxon>
        <taxon>Magnoliopsida</taxon>
        <taxon>eudicotyledons</taxon>
        <taxon>Gunneridae</taxon>
        <taxon>Pentapetalae</taxon>
        <taxon>rosids</taxon>
        <taxon>malvids</taxon>
        <taxon>Brassicales</taxon>
        <taxon>Brassicaceae</taxon>
        <taxon>Coluteocarpeae</taxon>
        <taxon>Microthlaspi</taxon>
    </lineage>
</organism>
<feature type="region of interest" description="Disordered" evidence="1">
    <location>
        <begin position="45"/>
        <end position="84"/>
    </location>
</feature>
<evidence type="ECO:0000256" key="1">
    <source>
        <dbReference type="SAM" id="MobiDB-lite"/>
    </source>
</evidence>
<dbReference type="AlphaFoldDB" id="A0A6D2JXZ6"/>